<keyword evidence="12 20" id="KW-0472">Membrane</keyword>
<dbReference type="SUPFAM" id="SSF56112">
    <property type="entry name" value="Protein kinase-like (PK-like)"/>
    <property type="match status" value="1"/>
</dbReference>
<comment type="similarity">
    <text evidence="18">Belongs to the protein kinase superfamily. Ser/Thr protein kinase family.</text>
</comment>
<dbReference type="PROSITE" id="PS00107">
    <property type="entry name" value="PROTEIN_KINASE_ATP"/>
    <property type="match status" value="1"/>
</dbReference>
<evidence type="ECO:0000256" key="2">
    <source>
        <dbReference type="ARBA" id="ARBA00022527"/>
    </source>
</evidence>
<dbReference type="InterPro" id="IPR001245">
    <property type="entry name" value="Ser-Thr/Tyr_kinase_cat_dom"/>
</dbReference>
<evidence type="ECO:0000256" key="8">
    <source>
        <dbReference type="ARBA" id="ARBA00022741"/>
    </source>
</evidence>
<feature type="domain" description="Protein kinase" evidence="22">
    <location>
        <begin position="520"/>
        <end position="799"/>
    </location>
</feature>
<evidence type="ECO:0000313" key="24">
    <source>
        <dbReference type="EMBL" id="OWM73449.1"/>
    </source>
</evidence>
<reference evidence="25" key="1">
    <citation type="journal article" date="2017" name="Plant J.">
        <title>The pomegranate (Punica granatum L.) genome and the genomics of punicalagin biosynthesis.</title>
        <authorList>
            <person name="Qin G."/>
            <person name="Xu C."/>
            <person name="Ming R."/>
            <person name="Tang H."/>
            <person name="Guyot R."/>
            <person name="Kramer E.M."/>
            <person name="Hu Y."/>
            <person name="Yi X."/>
            <person name="Qi Y."/>
            <person name="Xu X."/>
            <person name="Gao Z."/>
            <person name="Pan H."/>
            <person name="Jian J."/>
            <person name="Tian Y."/>
            <person name="Yue Z."/>
            <person name="Xu Y."/>
        </authorList>
    </citation>
    <scope>NUCLEOTIDE SEQUENCE [LARGE SCALE GENOMIC DNA]</scope>
    <source>
        <strain evidence="25">cv. Dabenzi</strain>
    </source>
</reference>
<dbReference type="PROSITE" id="PS50927">
    <property type="entry name" value="BULB_LECTIN"/>
    <property type="match status" value="1"/>
</dbReference>
<dbReference type="CDD" id="cd00028">
    <property type="entry name" value="B_lectin"/>
    <property type="match status" value="1"/>
</dbReference>
<evidence type="ECO:0000259" key="23">
    <source>
        <dbReference type="PROSITE" id="PS50927"/>
    </source>
</evidence>
<dbReference type="SMART" id="SM00220">
    <property type="entry name" value="S_TKc"/>
    <property type="match status" value="1"/>
</dbReference>
<dbReference type="InterPro" id="IPR024171">
    <property type="entry name" value="SRK-like_kinase"/>
</dbReference>
<dbReference type="Pfam" id="PF07714">
    <property type="entry name" value="PK_Tyr_Ser-Thr"/>
    <property type="match status" value="1"/>
</dbReference>
<dbReference type="Gene3D" id="2.90.10.10">
    <property type="entry name" value="Bulb-type lectin domain"/>
    <property type="match status" value="1"/>
</dbReference>
<dbReference type="GO" id="GO:0106310">
    <property type="term" value="F:protein serine kinase activity"/>
    <property type="evidence" value="ECO:0007669"/>
    <property type="project" value="RHEA"/>
</dbReference>
<dbReference type="SMART" id="SM00108">
    <property type="entry name" value="B_lectin"/>
    <property type="match status" value="1"/>
</dbReference>
<feature type="transmembrane region" description="Helical" evidence="20">
    <location>
        <begin position="458"/>
        <end position="489"/>
    </location>
</feature>
<keyword evidence="6 21" id="KW-0732">Signal</keyword>
<dbReference type="InterPro" id="IPR036426">
    <property type="entry name" value="Bulb-type_lectin_dom_sf"/>
</dbReference>
<dbReference type="InterPro" id="IPR011009">
    <property type="entry name" value="Kinase-like_dom_sf"/>
</dbReference>
<evidence type="ECO:0000256" key="12">
    <source>
        <dbReference type="ARBA" id="ARBA00023136"/>
    </source>
</evidence>
<keyword evidence="3" id="KW-0245">EGF-like domain</keyword>
<keyword evidence="15" id="KW-0325">Glycoprotein</keyword>
<evidence type="ECO:0000256" key="21">
    <source>
        <dbReference type="SAM" id="SignalP"/>
    </source>
</evidence>
<dbReference type="Pfam" id="PF01453">
    <property type="entry name" value="B_lectin"/>
    <property type="match status" value="1"/>
</dbReference>
<dbReference type="PROSITE" id="PS00108">
    <property type="entry name" value="PROTEIN_KINASE_ST"/>
    <property type="match status" value="1"/>
</dbReference>
<evidence type="ECO:0000256" key="5">
    <source>
        <dbReference type="ARBA" id="ARBA00022692"/>
    </source>
</evidence>
<dbReference type="InterPro" id="IPR008271">
    <property type="entry name" value="Ser/Thr_kinase_AS"/>
</dbReference>
<evidence type="ECO:0000256" key="17">
    <source>
        <dbReference type="ARBA" id="ARBA00048679"/>
    </source>
</evidence>
<dbReference type="EMBL" id="MTKT01003950">
    <property type="protein sequence ID" value="OWM73449.1"/>
    <property type="molecule type" value="Genomic_DNA"/>
</dbReference>
<dbReference type="AlphaFoldDB" id="A0A218WLV7"/>
<evidence type="ECO:0000256" key="1">
    <source>
        <dbReference type="ARBA" id="ARBA00004479"/>
    </source>
</evidence>
<protein>
    <recommendedName>
        <fullName evidence="18">Receptor-like serine/threonine-protein kinase</fullName>
        <ecNumber evidence="18">2.7.11.1</ecNumber>
    </recommendedName>
</protein>
<keyword evidence="11 20" id="KW-1133">Transmembrane helix</keyword>
<dbReference type="PANTHER" id="PTHR47976">
    <property type="entry name" value="G-TYPE LECTIN S-RECEPTOR-LIKE SERINE/THREONINE-PROTEIN KINASE SD2-5"/>
    <property type="match status" value="1"/>
</dbReference>
<dbReference type="InterPro" id="IPR051343">
    <property type="entry name" value="G-type_lectin_kinases/EP1-like"/>
</dbReference>
<dbReference type="InterPro" id="IPR003609">
    <property type="entry name" value="Pan_app"/>
</dbReference>
<keyword evidence="13" id="KW-1015">Disulfide bond</keyword>
<proteinExistence type="inferred from homology"/>
<dbReference type="EC" id="2.7.11.1" evidence="18"/>
<keyword evidence="7" id="KW-0430">Lectin</keyword>
<evidence type="ECO:0000256" key="19">
    <source>
        <dbReference type="PROSITE-ProRule" id="PRU10141"/>
    </source>
</evidence>
<dbReference type="Proteomes" id="UP000197138">
    <property type="component" value="Unassembled WGS sequence"/>
</dbReference>
<keyword evidence="4 18" id="KW-0808">Transferase</keyword>
<evidence type="ECO:0000256" key="16">
    <source>
        <dbReference type="ARBA" id="ARBA00047899"/>
    </source>
</evidence>
<dbReference type="Gene3D" id="1.10.510.10">
    <property type="entry name" value="Transferase(Phosphotransferase) domain 1"/>
    <property type="match status" value="1"/>
</dbReference>
<sequence>MASLFHGLSCLIPILCIILLFPHTAISQTNITVGSFIVAGDDKALGHWLSPSGDFAFGFSQVENNDTFLLTMWFDKIPEKTIVWLNKEIGPVPRGSRLEVTSDRGLVINDQKGGFLWSTDTVVSRVTHGFFEDSGNFGLRDEYFETTWETFDNPTDTILPGQEIRKNGVILISRGLGSNVSGEGRFRLYLKNRTVQLKTVNLPGNYENEPYYSSNGSDASTSPARAVGFNRSTGYIYILRQNGVQSPLNPGIKVVSSQDYYLRATLEFDGVFIQYSYPKNVSAGERKWSAIWLVPDNICVSSFMTKGSGVCGYNRICRLGVDHRPNCECPRGFSLLDQSDDYRGCIPSFSQGCEVSDPSSTQDEFVLDEVANIDWPTTDYEVLQPFREDECKDACLRDCMCAVTIFGSGNMCWKKKLPLSNGRADGNLSKKAFIKRRKYGSELQSPGSPSSGSNNKNALIIAGSALLGSSVFLNFMLMGAIGLGFFMIYHKKLSRIFKDEGGLDVNIRCFTYRELEDATNGFKEELGRGSFGIVFKGLIDIGNDSNSRTEVAIKKLDRLFQESEREFKTEVLVIGQTHHKNLVRLLGYCNEGQNRLLVYECLSNGSLASFLFGDEMKPTWEQRVQIALDVGKGLLYLHEECSTQIIHCDIKPQNILLDENYGARISDFGLAKLLLLSQTHTNTAIRGTRGYVAPEWFRNQPITVKVDVYSFGILLLEIICCRRSVDIEIGGEDKVILADWAYDCYREKTIDALVEKDEEAISDSKRLERFVMVAIWCIQEDPSLRPTMKKVMLMLEGIIQVSIPPCPFPFSTITTV</sequence>
<comment type="subcellular location">
    <subcellularLocation>
        <location evidence="1">Membrane</location>
        <topology evidence="1">Single-pass type I membrane protein</topology>
    </subcellularLocation>
</comment>
<dbReference type="FunFam" id="1.10.510.10:FF:000237">
    <property type="entry name" value="G-type lectin S-receptor-like serine/threonine-protein kinase"/>
    <property type="match status" value="1"/>
</dbReference>
<evidence type="ECO:0000259" key="22">
    <source>
        <dbReference type="PROSITE" id="PS50011"/>
    </source>
</evidence>
<keyword evidence="14" id="KW-0675">Receptor</keyword>
<evidence type="ECO:0000313" key="25">
    <source>
        <dbReference type="Proteomes" id="UP000197138"/>
    </source>
</evidence>
<comment type="caution">
    <text evidence="24">The sequence shown here is derived from an EMBL/GenBank/DDBJ whole genome shotgun (WGS) entry which is preliminary data.</text>
</comment>
<dbReference type="GO" id="GO:0016020">
    <property type="term" value="C:membrane"/>
    <property type="evidence" value="ECO:0007669"/>
    <property type="project" value="UniProtKB-SubCell"/>
</dbReference>
<dbReference type="PIRSF" id="PIRSF000641">
    <property type="entry name" value="SRK"/>
    <property type="match status" value="1"/>
</dbReference>
<evidence type="ECO:0000256" key="9">
    <source>
        <dbReference type="ARBA" id="ARBA00022777"/>
    </source>
</evidence>
<dbReference type="CDD" id="cd14066">
    <property type="entry name" value="STKc_IRAK"/>
    <property type="match status" value="1"/>
</dbReference>
<dbReference type="Pfam" id="PF08276">
    <property type="entry name" value="PAN_2"/>
    <property type="match status" value="1"/>
</dbReference>
<evidence type="ECO:0000256" key="3">
    <source>
        <dbReference type="ARBA" id="ARBA00022536"/>
    </source>
</evidence>
<evidence type="ECO:0000256" key="10">
    <source>
        <dbReference type="ARBA" id="ARBA00022840"/>
    </source>
</evidence>
<comment type="catalytic activity">
    <reaction evidence="16 18">
        <text>L-threonyl-[protein] + ATP = O-phospho-L-threonyl-[protein] + ADP + H(+)</text>
        <dbReference type="Rhea" id="RHEA:46608"/>
        <dbReference type="Rhea" id="RHEA-COMP:11060"/>
        <dbReference type="Rhea" id="RHEA-COMP:11605"/>
        <dbReference type="ChEBI" id="CHEBI:15378"/>
        <dbReference type="ChEBI" id="CHEBI:30013"/>
        <dbReference type="ChEBI" id="CHEBI:30616"/>
        <dbReference type="ChEBI" id="CHEBI:61977"/>
        <dbReference type="ChEBI" id="CHEBI:456216"/>
        <dbReference type="EC" id="2.7.11.1"/>
    </reaction>
</comment>
<dbReference type="InterPro" id="IPR000719">
    <property type="entry name" value="Prot_kinase_dom"/>
</dbReference>
<dbReference type="SUPFAM" id="SSF51110">
    <property type="entry name" value="alpha-D-mannose-specific plant lectins"/>
    <property type="match status" value="1"/>
</dbReference>
<evidence type="ECO:0000256" key="7">
    <source>
        <dbReference type="ARBA" id="ARBA00022734"/>
    </source>
</evidence>
<keyword evidence="9 18" id="KW-0418">Kinase</keyword>
<comment type="catalytic activity">
    <reaction evidence="17 18">
        <text>L-seryl-[protein] + ATP = O-phospho-L-seryl-[protein] + ADP + H(+)</text>
        <dbReference type="Rhea" id="RHEA:17989"/>
        <dbReference type="Rhea" id="RHEA-COMP:9863"/>
        <dbReference type="Rhea" id="RHEA-COMP:11604"/>
        <dbReference type="ChEBI" id="CHEBI:15378"/>
        <dbReference type="ChEBI" id="CHEBI:29999"/>
        <dbReference type="ChEBI" id="CHEBI:30616"/>
        <dbReference type="ChEBI" id="CHEBI:83421"/>
        <dbReference type="ChEBI" id="CHEBI:456216"/>
        <dbReference type="EC" id="2.7.11.1"/>
    </reaction>
</comment>
<gene>
    <name evidence="24" type="ORF">CDL15_Pgr026548</name>
</gene>
<evidence type="ECO:0000256" key="20">
    <source>
        <dbReference type="SAM" id="Phobius"/>
    </source>
</evidence>
<keyword evidence="2 18" id="KW-0723">Serine/threonine-protein kinase</keyword>
<dbReference type="GO" id="GO:0004674">
    <property type="term" value="F:protein serine/threonine kinase activity"/>
    <property type="evidence" value="ECO:0007669"/>
    <property type="project" value="UniProtKB-KW"/>
</dbReference>
<keyword evidence="5 20" id="KW-0812">Transmembrane</keyword>
<dbReference type="GO" id="GO:0030246">
    <property type="term" value="F:carbohydrate binding"/>
    <property type="evidence" value="ECO:0007669"/>
    <property type="project" value="UniProtKB-KW"/>
</dbReference>
<keyword evidence="8 18" id="KW-0547">Nucleotide-binding</keyword>
<evidence type="ECO:0000256" key="15">
    <source>
        <dbReference type="ARBA" id="ARBA00023180"/>
    </source>
</evidence>
<name>A0A218WLV7_PUNGR</name>
<accession>A0A218WLV7</accession>
<feature type="binding site" evidence="19">
    <location>
        <position position="555"/>
    </location>
    <ligand>
        <name>ATP</name>
        <dbReference type="ChEBI" id="CHEBI:30616"/>
    </ligand>
</feature>
<dbReference type="InterPro" id="IPR017441">
    <property type="entry name" value="Protein_kinase_ATP_BS"/>
</dbReference>
<dbReference type="PANTHER" id="PTHR47976:SF15">
    <property type="entry name" value="G-TYPE LECTIN S-RECEPTOR-LIKE SERINE_THREONINE-PROTEIN KINASE RLK1"/>
    <property type="match status" value="1"/>
</dbReference>
<evidence type="ECO:0000256" key="4">
    <source>
        <dbReference type="ARBA" id="ARBA00022679"/>
    </source>
</evidence>
<evidence type="ECO:0000256" key="14">
    <source>
        <dbReference type="ARBA" id="ARBA00023170"/>
    </source>
</evidence>
<organism evidence="24 25">
    <name type="scientific">Punica granatum</name>
    <name type="common">Pomegranate</name>
    <dbReference type="NCBI Taxonomy" id="22663"/>
    <lineage>
        <taxon>Eukaryota</taxon>
        <taxon>Viridiplantae</taxon>
        <taxon>Streptophyta</taxon>
        <taxon>Embryophyta</taxon>
        <taxon>Tracheophyta</taxon>
        <taxon>Spermatophyta</taxon>
        <taxon>Magnoliopsida</taxon>
        <taxon>eudicotyledons</taxon>
        <taxon>Gunneridae</taxon>
        <taxon>Pentapetalae</taxon>
        <taxon>rosids</taxon>
        <taxon>malvids</taxon>
        <taxon>Myrtales</taxon>
        <taxon>Lythraceae</taxon>
        <taxon>Punica</taxon>
    </lineage>
</organism>
<keyword evidence="10 18" id="KW-0067">ATP-binding</keyword>
<dbReference type="InterPro" id="IPR001480">
    <property type="entry name" value="Bulb-type_lectin_dom"/>
</dbReference>
<feature type="domain" description="Bulb-type lectin" evidence="23">
    <location>
        <begin position="34"/>
        <end position="152"/>
    </location>
</feature>
<evidence type="ECO:0000256" key="13">
    <source>
        <dbReference type="ARBA" id="ARBA00023157"/>
    </source>
</evidence>
<feature type="chain" id="PRO_5013370130" description="Receptor-like serine/threonine-protein kinase" evidence="21">
    <location>
        <begin position="28"/>
        <end position="816"/>
    </location>
</feature>
<dbReference type="GO" id="GO:0005524">
    <property type="term" value="F:ATP binding"/>
    <property type="evidence" value="ECO:0007669"/>
    <property type="project" value="UniProtKB-UniRule"/>
</dbReference>
<evidence type="ECO:0000256" key="11">
    <source>
        <dbReference type="ARBA" id="ARBA00022989"/>
    </source>
</evidence>
<dbReference type="PROSITE" id="PS50011">
    <property type="entry name" value="PROTEIN_KINASE_DOM"/>
    <property type="match status" value="1"/>
</dbReference>
<dbReference type="FunFam" id="3.30.200.20:FF:000059">
    <property type="entry name" value="S-receptor-like serine/threonine-protein kinase"/>
    <property type="match status" value="1"/>
</dbReference>
<evidence type="ECO:0000256" key="6">
    <source>
        <dbReference type="ARBA" id="ARBA00022729"/>
    </source>
</evidence>
<feature type="signal peptide" evidence="21">
    <location>
        <begin position="1"/>
        <end position="27"/>
    </location>
</feature>
<evidence type="ECO:0000256" key="18">
    <source>
        <dbReference type="PIRNR" id="PIRNR000641"/>
    </source>
</evidence>
<dbReference type="Gene3D" id="3.30.200.20">
    <property type="entry name" value="Phosphorylase Kinase, domain 1"/>
    <property type="match status" value="1"/>
</dbReference>